<evidence type="ECO:0000313" key="8">
    <source>
        <dbReference type="Proteomes" id="UP000000485"/>
    </source>
</evidence>
<dbReference type="Proteomes" id="UP000000485">
    <property type="component" value="Chromosome"/>
</dbReference>
<dbReference type="Pfam" id="PF03990">
    <property type="entry name" value="DUF348"/>
    <property type="match status" value="3"/>
</dbReference>
<feature type="transmembrane region" description="Helical" evidence="5">
    <location>
        <begin position="46"/>
        <end position="69"/>
    </location>
</feature>
<dbReference type="AlphaFoldDB" id="F8A6P3"/>
<sequence>MQFFTRLVRPFSRLRPERGAHPTVPEDPTQQQTADAPARASRGRRLVLPAAVAAVALVVGGGTAAYAAAHKTVTLDVDGQLRQVSTFAGSVEGLLHDEGVVLGARDDVKPHGRLTDGATITVRSAHQIRISQDGEQRTVWTTALTADEALDLLAARDPDVQLVASRSASGGRPQLTLDLSVDGKVTILVDDERIVVEDARTTVAEALDQAGVELTDLDQVSLRNDVHGHPVVVVTRVVVKDETYWSKVKFSTTTREDPDRYEGDEVVLTKGVMGTRAIVERVTYVDGVETSRVRLSDEQTKKPVTQVVAVGTKERPVAKSNPGPIGDTRDADSLNWAALAQCESGGNPTIVSANGLYHGLYQFSVGTWASVGGSGLPSQAPAAEQTARAKMLYLRSGAGQWPHCGPRLFS</sequence>
<dbReference type="HOGENOM" id="CLU_036884_1_1_11"/>
<evidence type="ECO:0000256" key="1">
    <source>
        <dbReference type="ARBA" id="ARBA00010830"/>
    </source>
</evidence>
<protein>
    <submittedName>
        <fullName evidence="7">Transglycosylase-like domain protein</fullName>
    </submittedName>
</protein>
<gene>
    <name evidence="7" type="ordered locus">Celgi_0583</name>
</gene>
<evidence type="ECO:0000256" key="5">
    <source>
        <dbReference type="SAM" id="Phobius"/>
    </source>
</evidence>
<dbReference type="eggNOG" id="COG3583">
    <property type="taxonomic scope" value="Bacteria"/>
</dbReference>
<evidence type="ECO:0000256" key="2">
    <source>
        <dbReference type="ARBA" id="ARBA00022729"/>
    </source>
</evidence>
<evidence type="ECO:0000313" key="7">
    <source>
        <dbReference type="EMBL" id="AEI11103.1"/>
    </source>
</evidence>
<feature type="region of interest" description="Disordered" evidence="4">
    <location>
        <begin position="14"/>
        <end position="42"/>
    </location>
</feature>
<dbReference type="SUPFAM" id="SSF53955">
    <property type="entry name" value="Lysozyme-like"/>
    <property type="match status" value="1"/>
</dbReference>
<keyword evidence="2" id="KW-0732">Signal</keyword>
<dbReference type="InterPro" id="IPR007137">
    <property type="entry name" value="DUF348"/>
</dbReference>
<evidence type="ECO:0000259" key="6">
    <source>
        <dbReference type="PROSITE" id="PS51109"/>
    </source>
</evidence>
<dbReference type="STRING" id="593907.Celgi_0583"/>
<comment type="similarity">
    <text evidence="1">Belongs to the transglycosylase family. Rpf subfamily.</text>
</comment>
<keyword evidence="5" id="KW-0812">Transmembrane</keyword>
<accession>F8A6P3</accession>
<evidence type="ECO:0000256" key="4">
    <source>
        <dbReference type="SAM" id="MobiDB-lite"/>
    </source>
</evidence>
<evidence type="ECO:0000256" key="3">
    <source>
        <dbReference type="ARBA" id="ARBA00022801"/>
    </source>
</evidence>
<keyword evidence="3" id="KW-0378">Hydrolase</keyword>
<dbReference type="Gene3D" id="2.20.230.10">
    <property type="entry name" value="Resuscitation-promoting factor rpfb"/>
    <property type="match status" value="1"/>
</dbReference>
<reference evidence="8" key="1">
    <citation type="submission" date="2011-04" db="EMBL/GenBank/DDBJ databases">
        <title>Complete sequence of Cellvibrio gilvus ATCC 13127.</title>
        <authorList>
            <person name="Lucas S."/>
            <person name="Han J."/>
            <person name="Lapidus A."/>
            <person name="Cheng J.-F."/>
            <person name="Goodwin L."/>
            <person name="Pitluck S."/>
            <person name="Peters L."/>
            <person name="Munk A."/>
            <person name="Detter J.C."/>
            <person name="Han C."/>
            <person name="Tapia R."/>
            <person name="Land M."/>
            <person name="Hauser L."/>
            <person name="Kyrpides N."/>
            <person name="Ivanova N."/>
            <person name="Ovchinnikova G."/>
            <person name="Pagani I."/>
            <person name="Mead D."/>
            <person name="Brumm P."/>
            <person name="Woyke T."/>
        </authorList>
    </citation>
    <scope>NUCLEOTIDE SEQUENCE [LARGE SCALE GENOMIC DNA]</scope>
    <source>
        <strain evidence="8">ATCC 13127 / NRRL B-14078</strain>
    </source>
</reference>
<name>F8A6P3_CELGA</name>
<dbReference type="Gene3D" id="1.10.530.10">
    <property type="match status" value="1"/>
</dbReference>
<dbReference type="EMBL" id="CP002665">
    <property type="protein sequence ID" value="AEI11103.1"/>
    <property type="molecule type" value="Genomic_DNA"/>
</dbReference>
<keyword evidence="5" id="KW-0472">Membrane</keyword>
<dbReference type="CDD" id="cd13925">
    <property type="entry name" value="RPF"/>
    <property type="match status" value="1"/>
</dbReference>
<dbReference type="Pfam" id="PF07501">
    <property type="entry name" value="G5"/>
    <property type="match status" value="1"/>
</dbReference>
<dbReference type="InterPro" id="IPR023346">
    <property type="entry name" value="Lysozyme-like_dom_sf"/>
</dbReference>
<keyword evidence="5" id="KW-1133">Transmembrane helix</keyword>
<dbReference type="Pfam" id="PF06737">
    <property type="entry name" value="Transglycosylas"/>
    <property type="match status" value="1"/>
</dbReference>
<feature type="domain" description="G5" evidence="6">
    <location>
        <begin position="234"/>
        <end position="314"/>
    </location>
</feature>
<dbReference type="SMART" id="SM01208">
    <property type="entry name" value="G5"/>
    <property type="match status" value="1"/>
</dbReference>
<keyword evidence="8" id="KW-1185">Reference proteome</keyword>
<dbReference type="KEGG" id="cga:Celgi_0583"/>
<proteinExistence type="inferred from homology"/>
<dbReference type="InterPro" id="IPR010618">
    <property type="entry name" value="RPF"/>
</dbReference>
<dbReference type="GO" id="GO:0016787">
    <property type="term" value="F:hydrolase activity"/>
    <property type="evidence" value="ECO:0007669"/>
    <property type="project" value="UniProtKB-KW"/>
</dbReference>
<dbReference type="PROSITE" id="PS51109">
    <property type="entry name" value="G5"/>
    <property type="match status" value="1"/>
</dbReference>
<organism evidence="7 8">
    <name type="scientific">Cellulomonas gilvus (strain ATCC 13127 / NRRL B-14078)</name>
    <name type="common">Cellvibrio gilvus</name>
    <dbReference type="NCBI Taxonomy" id="593907"/>
    <lineage>
        <taxon>Bacteria</taxon>
        <taxon>Bacillati</taxon>
        <taxon>Actinomycetota</taxon>
        <taxon>Actinomycetes</taxon>
        <taxon>Micrococcales</taxon>
        <taxon>Cellulomonadaceae</taxon>
        <taxon>Cellulomonas</taxon>
    </lineage>
</organism>
<dbReference type="InterPro" id="IPR011098">
    <property type="entry name" value="G5_dom"/>
</dbReference>